<dbReference type="KEGG" id="vg:26625090"/>
<dbReference type="RefSeq" id="YP_009197889.1">
    <property type="nucleotide sequence ID" value="NC_028787.1"/>
</dbReference>
<dbReference type="Gene3D" id="2.60.40.2930">
    <property type="match status" value="1"/>
</dbReference>
<evidence type="ECO:0000313" key="2">
    <source>
        <dbReference type="Proteomes" id="UP000202152"/>
    </source>
</evidence>
<dbReference type="EMBL" id="KP282674">
    <property type="protein sequence ID" value="ALG96812.1"/>
    <property type="molecule type" value="Genomic_DNA"/>
</dbReference>
<dbReference type="GeneID" id="26625090"/>
<dbReference type="Proteomes" id="UP000202152">
    <property type="component" value="Segment"/>
</dbReference>
<proteinExistence type="predicted"/>
<evidence type="ECO:0000313" key="1">
    <source>
        <dbReference type="EMBL" id="ALG96812.1"/>
    </source>
</evidence>
<reference evidence="1 2" key="1">
    <citation type="journal article" date="2015" name="Environ. Microbiol.">
        <title>Novel viral genomes identified from six metagenomes reveal wide distribution of archaeal viruses and high viral diversity in terrestrial hot springs.</title>
        <authorList>
            <person name="Gudbergsdottir S.R."/>
            <person name="Menzel P."/>
            <person name="Krogh A."/>
            <person name="Young M."/>
            <person name="Peng X."/>
        </authorList>
    </citation>
    <scope>NUCLEOTIDE SEQUENCE [LARGE SCALE GENOMIC DNA]</scope>
    <source>
        <strain evidence="1 2">ABV3</strain>
    </source>
</reference>
<sequence length="163" mass="19161">MPRGKPNLEPDQVMCPNKYTSRLVEYCLLYRTNLNVFEGMGRYEKGYVVYHVYPGITYLKFNVMKKLTKTAPYFLTISKFEIIPSTFTIEDEPLLTAEIPPEWYEKILEDPNAPPLLKAVLEAFPKEKDEYAYIPSSEYFEGYWKDQVEEIKRYLESLNGEEA</sequence>
<accession>A0A0N7FYX2</accession>
<name>A0A0N7FYX2_9VIRU</name>
<keyword evidence="2" id="KW-1185">Reference proteome</keyword>
<protein>
    <submittedName>
        <fullName evidence="1">Uncharacterized protein</fullName>
    </submittedName>
</protein>
<organism evidence="1 2">
    <name type="scientific">Acidianus bottle-shaped virus 3 strain ABV3</name>
    <dbReference type="NCBI Taxonomy" id="1732174"/>
    <lineage>
        <taxon>Viruses</taxon>
        <taxon>Viruses incertae sedis</taxon>
        <taxon>Ampullaviridae</taxon>
        <taxon>Bottigliavirus</taxon>
        <taxon>Bottigliavirus krisuvikense</taxon>
        <taxon>Bottigliavirus ABV3</taxon>
    </lineage>
</organism>